<gene>
    <name evidence="1" type="ORF">PHYSODRAFT_326075</name>
</gene>
<dbReference type="Proteomes" id="UP000002640">
    <property type="component" value="Unassembled WGS sequence"/>
</dbReference>
<dbReference type="EMBL" id="JH159152">
    <property type="protein sequence ID" value="EGZ25030.1"/>
    <property type="molecule type" value="Genomic_DNA"/>
</dbReference>
<sequence>MPIQEVHGFAHVHEASLHPRCQRPNSRTEIAVLPGELVELELQCLFLTFVLLRSSLEVPAVVLDLLFALLGGDLHGLFPAAMSRLAFCSSTTKTPSVTRQRVEDLKQRDQVVTEARGVDGSLDGQPTARMECGYPEW</sequence>
<protein>
    <submittedName>
        <fullName evidence="1">Uncharacterized protein</fullName>
    </submittedName>
</protein>
<organism evidence="1 2">
    <name type="scientific">Phytophthora sojae (strain P6497)</name>
    <name type="common">Soybean stem and root rot agent</name>
    <name type="synonym">Phytophthora megasperma f. sp. glycines</name>
    <dbReference type="NCBI Taxonomy" id="1094619"/>
    <lineage>
        <taxon>Eukaryota</taxon>
        <taxon>Sar</taxon>
        <taxon>Stramenopiles</taxon>
        <taxon>Oomycota</taxon>
        <taxon>Peronosporomycetes</taxon>
        <taxon>Peronosporales</taxon>
        <taxon>Peronosporaceae</taxon>
        <taxon>Phytophthora</taxon>
    </lineage>
</organism>
<proteinExistence type="predicted"/>
<dbReference type="AlphaFoldDB" id="G4YX23"/>
<dbReference type="InParanoid" id="G4YX23"/>
<accession>G4YX23</accession>
<reference evidence="1 2" key="1">
    <citation type="journal article" date="2006" name="Science">
        <title>Phytophthora genome sequences uncover evolutionary origins and mechanisms of pathogenesis.</title>
        <authorList>
            <person name="Tyler B.M."/>
            <person name="Tripathy S."/>
            <person name="Zhang X."/>
            <person name="Dehal P."/>
            <person name="Jiang R.H."/>
            <person name="Aerts A."/>
            <person name="Arredondo F.D."/>
            <person name="Baxter L."/>
            <person name="Bensasson D."/>
            <person name="Beynon J.L."/>
            <person name="Chapman J."/>
            <person name="Damasceno C.M."/>
            <person name="Dorrance A.E."/>
            <person name="Dou D."/>
            <person name="Dickerman A.W."/>
            <person name="Dubchak I.L."/>
            <person name="Garbelotto M."/>
            <person name="Gijzen M."/>
            <person name="Gordon S.G."/>
            <person name="Govers F."/>
            <person name="Grunwald N.J."/>
            <person name="Huang W."/>
            <person name="Ivors K.L."/>
            <person name="Jones R.W."/>
            <person name="Kamoun S."/>
            <person name="Krampis K."/>
            <person name="Lamour K.H."/>
            <person name="Lee M.K."/>
            <person name="McDonald W.H."/>
            <person name="Medina M."/>
            <person name="Meijer H.J."/>
            <person name="Nordberg E.K."/>
            <person name="Maclean D.J."/>
            <person name="Ospina-Giraldo M.D."/>
            <person name="Morris P.F."/>
            <person name="Phuntumart V."/>
            <person name="Putnam N.H."/>
            <person name="Rash S."/>
            <person name="Rose J.K."/>
            <person name="Sakihama Y."/>
            <person name="Salamov A.A."/>
            <person name="Savidor A."/>
            <person name="Scheuring C.F."/>
            <person name="Smith B.M."/>
            <person name="Sobral B.W."/>
            <person name="Terry A."/>
            <person name="Torto-Alalibo T.A."/>
            <person name="Win J."/>
            <person name="Xu Z."/>
            <person name="Zhang H."/>
            <person name="Grigoriev I.V."/>
            <person name="Rokhsar D.S."/>
            <person name="Boore J.L."/>
        </authorList>
    </citation>
    <scope>NUCLEOTIDE SEQUENCE [LARGE SCALE GENOMIC DNA]</scope>
    <source>
        <strain evidence="1 2">P6497</strain>
    </source>
</reference>
<evidence type="ECO:0000313" key="1">
    <source>
        <dbReference type="EMBL" id="EGZ25030.1"/>
    </source>
</evidence>
<evidence type="ECO:0000313" key="2">
    <source>
        <dbReference type="Proteomes" id="UP000002640"/>
    </source>
</evidence>
<dbReference type="RefSeq" id="XP_009520318.1">
    <property type="nucleotide sequence ID" value="XM_009522023.1"/>
</dbReference>
<name>G4YX23_PHYSP</name>
<keyword evidence="2" id="KW-1185">Reference proteome</keyword>
<dbReference type="KEGG" id="psoj:PHYSODRAFT_326075"/>
<dbReference type="GeneID" id="20645364"/>